<dbReference type="InterPro" id="IPR027417">
    <property type="entry name" value="P-loop_NTPase"/>
</dbReference>
<evidence type="ECO:0000256" key="5">
    <source>
        <dbReference type="ARBA" id="ARBA00031834"/>
    </source>
</evidence>
<dbReference type="PANTHER" id="PTHR46434:SF1">
    <property type="entry name" value="GENETIC INTERACTOR OF PROHIBITINS 3, MITOCHONDRIAL"/>
    <property type="match status" value="1"/>
</dbReference>
<organism evidence="8 9">
    <name type="scientific">Candida viswanathii</name>
    <dbReference type="NCBI Taxonomy" id="5486"/>
    <lineage>
        <taxon>Eukaryota</taxon>
        <taxon>Fungi</taxon>
        <taxon>Dikarya</taxon>
        <taxon>Ascomycota</taxon>
        <taxon>Saccharomycotina</taxon>
        <taxon>Pichiomycetes</taxon>
        <taxon>Debaryomycetaceae</taxon>
        <taxon>Candida/Lodderomyces clade</taxon>
        <taxon>Candida</taxon>
    </lineage>
</organism>
<dbReference type="Proteomes" id="UP000253472">
    <property type="component" value="Unassembled WGS sequence"/>
</dbReference>
<name>A0A367XWT7_9ASCO</name>
<dbReference type="InterPro" id="IPR030378">
    <property type="entry name" value="G_CP_dom"/>
</dbReference>
<comment type="function">
    <text evidence="1">May be involved in the mitochondrial lipid metabolism.</text>
</comment>
<feature type="region of interest" description="Disordered" evidence="6">
    <location>
        <begin position="43"/>
        <end position="69"/>
    </location>
</feature>
<dbReference type="GO" id="GO:0005525">
    <property type="term" value="F:GTP binding"/>
    <property type="evidence" value="ECO:0007669"/>
    <property type="project" value="InterPro"/>
</dbReference>
<evidence type="ECO:0000256" key="2">
    <source>
        <dbReference type="ARBA" id="ARBA00004173"/>
    </source>
</evidence>
<evidence type="ECO:0000256" key="6">
    <source>
        <dbReference type="SAM" id="MobiDB-lite"/>
    </source>
</evidence>
<evidence type="ECO:0000256" key="1">
    <source>
        <dbReference type="ARBA" id="ARBA00003269"/>
    </source>
</evidence>
<feature type="compositionally biased region" description="Basic and acidic residues" evidence="6">
    <location>
        <begin position="54"/>
        <end position="63"/>
    </location>
</feature>
<dbReference type="InterPro" id="IPR050896">
    <property type="entry name" value="Mito_lipid_metab_GTPase"/>
</dbReference>
<dbReference type="EMBL" id="QLNQ01000028">
    <property type="protein sequence ID" value="RCK58095.1"/>
    <property type="molecule type" value="Genomic_DNA"/>
</dbReference>
<proteinExistence type="predicted"/>
<keyword evidence="4" id="KW-0809">Transit peptide</keyword>
<comment type="caution">
    <text evidence="8">The sequence shown here is derived from an EMBL/GenBank/DDBJ whole genome shotgun (WGS) entry which is preliminary data.</text>
</comment>
<dbReference type="STRING" id="5486.A0A367XWT7"/>
<sequence>MFSRFIIRSLTRPLIRLMSTKHELQLLLDAKCRSCGIKLQQDNPKEPGFFRPRSSHEDTDQPKQKFVSESNRKYNQFLSQLDPSDRNLLINNFSAPKHDPELEPVSEPEPKKARVPVTDNIDVMPDTHPAELIEGQYTCVRCRDIHHRSKFTMNEKEFVIDSMEEVLAQIPKDSPLVYVFNAMDFPMGINPEIFKHRNPRDLYFIMTKTDNLFMKSSGATHDYCKTFLNDYLGQKYRVPPENIFIASGKKRWRVKRLYEFIPNYSYFVGYTNCGKSTLIKSVKVAEELKKFPEYTNVKDFGKTNKFIDKTFAKIGPGISHLPGFTRDIMPVYINGDKTIYDVPGFTSNKELRNICQQLDSKAVAHMFRGRVAQKAGDYKSRYFTAKGPHVLSIEGIAFLELPASTMYQIRNVTDLRLHEFRNIAKAESILQNIPPAMYPSFLLKDKTPELSQLNKLYIPPFYGTIDLVLENIGYINIKPVGAKETNDLIKVYLHPSVRAAIRQPIMEYINKTFTGRDDRGEPLPKADWVRKSTFDLKRYDNDEPFLSRLLTEDAAKTDCVVDENSKYDFWKE</sequence>
<comment type="subcellular location">
    <subcellularLocation>
        <location evidence="2">Mitochondrion</location>
    </subcellularLocation>
</comment>
<dbReference type="Gene3D" id="3.40.50.300">
    <property type="entry name" value="P-loop containing nucleotide triphosphate hydrolases"/>
    <property type="match status" value="1"/>
</dbReference>
<dbReference type="AlphaFoldDB" id="A0A367XWT7"/>
<dbReference type="PROSITE" id="PS51721">
    <property type="entry name" value="G_CP"/>
    <property type="match status" value="1"/>
</dbReference>
<feature type="domain" description="CP-type G" evidence="7">
    <location>
        <begin position="156"/>
        <end position="348"/>
    </location>
</feature>
<gene>
    <name evidence="8" type="primary">GEP3_1</name>
    <name evidence="8" type="ORF">Cantr_06049</name>
</gene>
<evidence type="ECO:0000313" key="8">
    <source>
        <dbReference type="EMBL" id="RCK58095.1"/>
    </source>
</evidence>
<accession>A0A367XWT7</accession>
<evidence type="ECO:0000256" key="3">
    <source>
        <dbReference type="ARBA" id="ARBA00018901"/>
    </source>
</evidence>
<feature type="region of interest" description="Disordered" evidence="6">
    <location>
        <begin position="92"/>
        <end position="112"/>
    </location>
</feature>
<dbReference type="SUPFAM" id="SSF52540">
    <property type="entry name" value="P-loop containing nucleoside triphosphate hydrolases"/>
    <property type="match status" value="1"/>
</dbReference>
<dbReference type="OrthoDB" id="1696305at2759"/>
<dbReference type="GO" id="GO:0005739">
    <property type="term" value="C:mitochondrion"/>
    <property type="evidence" value="ECO:0007669"/>
    <property type="project" value="UniProtKB-SubCell"/>
</dbReference>
<evidence type="ECO:0000256" key="4">
    <source>
        <dbReference type="ARBA" id="ARBA00022946"/>
    </source>
</evidence>
<evidence type="ECO:0000259" key="7">
    <source>
        <dbReference type="PROSITE" id="PS51721"/>
    </source>
</evidence>
<evidence type="ECO:0000313" key="9">
    <source>
        <dbReference type="Proteomes" id="UP000253472"/>
    </source>
</evidence>
<reference evidence="8 9" key="1">
    <citation type="submission" date="2018-06" db="EMBL/GenBank/DDBJ databases">
        <title>Whole genome sequencing of Candida tropicalis (genome annotated by CSBL at Korea University).</title>
        <authorList>
            <person name="Ahn J."/>
        </authorList>
    </citation>
    <scope>NUCLEOTIDE SEQUENCE [LARGE SCALE GENOMIC DNA]</scope>
    <source>
        <strain evidence="8 9">ATCC 20962</strain>
    </source>
</reference>
<protein>
    <recommendedName>
        <fullName evidence="3">Genetic interactor of prohibitins 3, mitochondrial</fullName>
    </recommendedName>
    <alternativeName>
        <fullName evidence="5">Found in mitochondrial proteome protein 38</fullName>
    </alternativeName>
</protein>
<keyword evidence="9" id="KW-1185">Reference proteome</keyword>
<dbReference type="PANTHER" id="PTHR46434">
    <property type="entry name" value="GENETIC INTERACTOR OF PROHIBITINS 3, MITOCHONDRIAL"/>
    <property type="match status" value="1"/>
</dbReference>